<organism evidence="3 4">
    <name type="scientific">Hydrogenophaga laconesensis</name>
    <dbReference type="NCBI Taxonomy" id="1805971"/>
    <lineage>
        <taxon>Bacteria</taxon>
        <taxon>Pseudomonadati</taxon>
        <taxon>Pseudomonadota</taxon>
        <taxon>Betaproteobacteria</taxon>
        <taxon>Burkholderiales</taxon>
        <taxon>Comamonadaceae</taxon>
        <taxon>Hydrogenophaga</taxon>
    </lineage>
</organism>
<dbReference type="EMBL" id="JAVDWE010000006">
    <property type="protein sequence ID" value="MDR7094840.1"/>
    <property type="molecule type" value="Genomic_DNA"/>
</dbReference>
<feature type="domain" description="XdhC- CoxI" evidence="1">
    <location>
        <begin position="13"/>
        <end position="72"/>
    </location>
</feature>
<dbReference type="PANTHER" id="PTHR30388">
    <property type="entry name" value="ALDEHYDE OXIDOREDUCTASE MOLYBDENUM COFACTOR ASSEMBLY PROTEIN"/>
    <property type="match status" value="1"/>
</dbReference>
<protein>
    <submittedName>
        <fullName evidence="3">Xanthine dehydrogenase accessory factor</fullName>
    </submittedName>
</protein>
<dbReference type="InterPro" id="IPR027051">
    <property type="entry name" value="XdhC_Rossmann_dom"/>
</dbReference>
<feature type="domain" description="XdhC Rossmann" evidence="2">
    <location>
        <begin position="123"/>
        <end position="269"/>
    </location>
</feature>
<sequence length="283" mass="30065">MLSDLESFLLRLATERAVVVTVGVTRGSVPRETGAWMAVFGGATGGAVGTIGGGHLEWDAMRHAREALGRNGGERPRVWSQAVTLGPSLGQCCGGALVLHFESVDASDVDALRQRLTQGRAPLALFGGGHVGRALVQALAPLPFDVTWIDSRDEVFPADLPGNVRAEYSEPVQYAVRGLVRRSHVLVMSFSHAEDLDIVAACLLRLRQSGDLGFVGLIGSKTKWATFRRRLRQRGFSDAELARVTCPIGLPGIEGKAPAVIAASVVAQLLLECQATSDTPVPP</sequence>
<name>A0ABU1VBL5_9BURK</name>
<keyword evidence="4" id="KW-1185">Reference proteome</keyword>
<evidence type="ECO:0000313" key="4">
    <source>
        <dbReference type="Proteomes" id="UP001265550"/>
    </source>
</evidence>
<dbReference type="InterPro" id="IPR014308">
    <property type="entry name" value="Xanthine_DH_XdhC"/>
</dbReference>
<gene>
    <name evidence="3" type="ORF">J2X09_002583</name>
</gene>
<evidence type="ECO:0000259" key="1">
    <source>
        <dbReference type="Pfam" id="PF02625"/>
    </source>
</evidence>
<dbReference type="Pfam" id="PF02625">
    <property type="entry name" value="XdhC_CoxI"/>
    <property type="match status" value="1"/>
</dbReference>
<accession>A0ABU1VBL5</accession>
<dbReference type="Pfam" id="PF13478">
    <property type="entry name" value="XdhC_C"/>
    <property type="match status" value="1"/>
</dbReference>
<evidence type="ECO:0000259" key="2">
    <source>
        <dbReference type="Pfam" id="PF13478"/>
    </source>
</evidence>
<comment type="caution">
    <text evidence="3">The sequence shown here is derived from an EMBL/GenBank/DDBJ whole genome shotgun (WGS) entry which is preliminary data.</text>
</comment>
<evidence type="ECO:0000313" key="3">
    <source>
        <dbReference type="EMBL" id="MDR7094840.1"/>
    </source>
</evidence>
<proteinExistence type="predicted"/>
<dbReference type="PANTHER" id="PTHR30388:SF6">
    <property type="entry name" value="XANTHINE DEHYDROGENASE SUBUNIT A-RELATED"/>
    <property type="match status" value="1"/>
</dbReference>
<dbReference type="Proteomes" id="UP001265550">
    <property type="component" value="Unassembled WGS sequence"/>
</dbReference>
<reference evidence="3 4" key="1">
    <citation type="submission" date="2023-07" db="EMBL/GenBank/DDBJ databases">
        <title>Sorghum-associated microbial communities from plants grown in Nebraska, USA.</title>
        <authorList>
            <person name="Schachtman D."/>
        </authorList>
    </citation>
    <scope>NUCLEOTIDE SEQUENCE [LARGE SCALE GENOMIC DNA]</scope>
    <source>
        <strain evidence="3 4">BE240</strain>
    </source>
</reference>
<dbReference type="InterPro" id="IPR052698">
    <property type="entry name" value="MoCofactor_Util/Proc"/>
</dbReference>
<dbReference type="NCBIfam" id="TIGR02964">
    <property type="entry name" value="xanthine_xdhC"/>
    <property type="match status" value="1"/>
</dbReference>
<dbReference type="RefSeq" id="WP_204733702.1">
    <property type="nucleotide sequence ID" value="NZ_JAVDWE010000006.1"/>
</dbReference>
<dbReference type="InterPro" id="IPR003777">
    <property type="entry name" value="XdhC_CoxI"/>
</dbReference>
<dbReference type="Gene3D" id="3.40.50.720">
    <property type="entry name" value="NAD(P)-binding Rossmann-like Domain"/>
    <property type="match status" value="1"/>
</dbReference>